<dbReference type="EMBL" id="JBHTIR010002878">
    <property type="protein sequence ID" value="MFD0854357.1"/>
    <property type="molecule type" value="Genomic_DNA"/>
</dbReference>
<keyword evidence="2" id="KW-1185">Reference proteome</keyword>
<proteinExistence type="predicted"/>
<dbReference type="Proteomes" id="UP001597083">
    <property type="component" value="Unassembled WGS sequence"/>
</dbReference>
<dbReference type="SUPFAM" id="SSF50969">
    <property type="entry name" value="YVTN repeat-like/Quinoprotein amine dehydrogenase"/>
    <property type="match status" value="1"/>
</dbReference>
<gene>
    <name evidence="1" type="ORF">ACFQ07_19115</name>
</gene>
<organism evidence="1 2">
    <name type="scientific">Actinomadura adrarensis</name>
    <dbReference type="NCBI Taxonomy" id="1819600"/>
    <lineage>
        <taxon>Bacteria</taxon>
        <taxon>Bacillati</taxon>
        <taxon>Actinomycetota</taxon>
        <taxon>Actinomycetes</taxon>
        <taxon>Streptosporangiales</taxon>
        <taxon>Thermomonosporaceae</taxon>
        <taxon>Actinomadura</taxon>
    </lineage>
</organism>
<sequence>HHAGRTVLFADGNGKVTTFDPRQLGSGLPKAVTHTTQHAHHGVAIELADGSMLVTLGTEEERTGAHVLDKNRKEIARSEECPGVHGEAAAKDEAVLIGCEDGALLYKDGKFSKVQAPDEYGRIGNQAGHEESPIVLGDYKTDPDAELERPERVSLIDTRTGDLKLVDLGTSYTFRSLGRGPHGEALVLGTDGALHVIDPEQGKVTKKIEIMGEWREPLEWQQPRPTLHVRDHTAYVTDPGGKTLYAIDIGSGQVKTKAQLPQTPNELTSA</sequence>
<comment type="caution">
    <text evidence="1">The sequence shown here is derived from an EMBL/GenBank/DDBJ whole genome shotgun (WGS) entry which is preliminary data.</text>
</comment>
<evidence type="ECO:0000313" key="2">
    <source>
        <dbReference type="Proteomes" id="UP001597083"/>
    </source>
</evidence>
<reference evidence="2" key="1">
    <citation type="journal article" date="2019" name="Int. J. Syst. Evol. Microbiol.">
        <title>The Global Catalogue of Microorganisms (GCM) 10K type strain sequencing project: providing services to taxonomists for standard genome sequencing and annotation.</title>
        <authorList>
            <consortium name="The Broad Institute Genomics Platform"/>
            <consortium name="The Broad Institute Genome Sequencing Center for Infectious Disease"/>
            <person name="Wu L."/>
            <person name="Ma J."/>
        </authorList>
    </citation>
    <scope>NUCLEOTIDE SEQUENCE [LARGE SCALE GENOMIC DNA]</scope>
    <source>
        <strain evidence="2">JCM 31696</strain>
    </source>
</reference>
<dbReference type="InterPro" id="IPR015943">
    <property type="entry name" value="WD40/YVTN_repeat-like_dom_sf"/>
</dbReference>
<protein>
    <recommendedName>
        <fullName evidence="3">PQQ-binding-like beta-propeller repeat protein</fullName>
    </recommendedName>
</protein>
<feature type="non-terminal residue" evidence="1">
    <location>
        <position position="1"/>
    </location>
</feature>
<name>A0ABW3CLC1_9ACTN</name>
<evidence type="ECO:0008006" key="3">
    <source>
        <dbReference type="Google" id="ProtNLM"/>
    </source>
</evidence>
<dbReference type="Gene3D" id="2.130.10.10">
    <property type="entry name" value="YVTN repeat-like/Quinoprotein amine dehydrogenase"/>
    <property type="match status" value="1"/>
</dbReference>
<dbReference type="InterPro" id="IPR011044">
    <property type="entry name" value="Quino_amine_DH_bsu"/>
</dbReference>
<accession>A0ABW3CLC1</accession>
<evidence type="ECO:0000313" key="1">
    <source>
        <dbReference type="EMBL" id="MFD0854357.1"/>
    </source>
</evidence>